<name>A0ABN8M7U6_9CNID</name>
<comment type="caution">
    <text evidence="1">The sequence shown here is derived from an EMBL/GenBank/DDBJ whole genome shotgun (WGS) entry which is preliminary data.</text>
</comment>
<keyword evidence="2" id="KW-1185">Reference proteome</keyword>
<gene>
    <name evidence="1" type="ORF">PEVE_00025781</name>
</gene>
<organism evidence="1 2">
    <name type="scientific">Porites evermanni</name>
    <dbReference type="NCBI Taxonomy" id="104178"/>
    <lineage>
        <taxon>Eukaryota</taxon>
        <taxon>Metazoa</taxon>
        <taxon>Cnidaria</taxon>
        <taxon>Anthozoa</taxon>
        <taxon>Hexacorallia</taxon>
        <taxon>Scleractinia</taxon>
        <taxon>Fungiina</taxon>
        <taxon>Poritidae</taxon>
        <taxon>Porites</taxon>
    </lineage>
</organism>
<protein>
    <submittedName>
        <fullName evidence="1">Uncharacterized protein</fullName>
    </submittedName>
</protein>
<evidence type="ECO:0000313" key="1">
    <source>
        <dbReference type="EMBL" id="CAH3025339.1"/>
    </source>
</evidence>
<evidence type="ECO:0000313" key="2">
    <source>
        <dbReference type="Proteomes" id="UP001159427"/>
    </source>
</evidence>
<accession>A0ABN8M7U6</accession>
<dbReference type="Proteomes" id="UP001159427">
    <property type="component" value="Unassembled WGS sequence"/>
</dbReference>
<sequence length="184" mass="21477">MASVKFIVGSCSAVVLGYFTYRELQVDTLDFTLTKHISAKRSDVYRKFCYEPEFWLKVHPNCVGVTNIIRSEDKDGRKTVQFDMHEEMRVLGISSKFEIQLTVKELQENVATHMSGSLFKGWFQFNQGFRFTDAKEGGIMLEDRCQYTAPRFFARYIRGVGLTQHTAITENTRKYFMEVEKQNY</sequence>
<reference evidence="1 2" key="1">
    <citation type="submission" date="2022-05" db="EMBL/GenBank/DDBJ databases">
        <authorList>
            <consortium name="Genoscope - CEA"/>
            <person name="William W."/>
        </authorList>
    </citation>
    <scope>NUCLEOTIDE SEQUENCE [LARGE SCALE GENOMIC DNA]</scope>
</reference>
<dbReference type="EMBL" id="CALNXI010000348">
    <property type="protein sequence ID" value="CAH3025339.1"/>
    <property type="molecule type" value="Genomic_DNA"/>
</dbReference>
<proteinExistence type="predicted"/>